<comment type="subcellular location">
    <subcellularLocation>
        <location evidence="1">Cell membrane</location>
        <topology evidence="1">Multi-pass membrane protein</topology>
    </subcellularLocation>
</comment>
<dbReference type="Pfam" id="PF01810">
    <property type="entry name" value="LysE"/>
    <property type="match status" value="1"/>
</dbReference>
<evidence type="ECO:0000313" key="8">
    <source>
        <dbReference type="Proteomes" id="UP000011666"/>
    </source>
</evidence>
<keyword evidence="5 6" id="KW-0472">Membrane</keyword>
<evidence type="ECO:0000256" key="2">
    <source>
        <dbReference type="ARBA" id="ARBA00022475"/>
    </source>
</evidence>
<dbReference type="InterPro" id="IPR001123">
    <property type="entry name" value="LeuE-type"/>
</dbReference>
<dbReference type="eggNOG" id="COG1280">
    <property type="taxonomic scope" value="Bacteria"/>
</dbReference>
<evidence type="ECO:0000256" key="6">
    <source>
        <dbReference type="SAM" id="Phobius"/>
    </source>
</evidence>
<dbReference type="GO" id="GO:0005886">
    <property type="term" value="C:plasma membrane"/>
    <property type="evidence" value="ECO:0007669"/>
    <property type="project" value="UniProtKB-SubCell"/>
</dbReference>
<keyword evidence="4 6" id="KW-1133">Transmembrane helix</keyword>
<keyword evidence="3 6" id="KW-0812">Transmembrane</keyword>
<dbReference type="Proteomes" id="UP000011666">
    <property type="component" value="Unassembled WGS sequence"/>
</dbReference>
<evidence type="ECO:0000256" key="5">
    <source>
        <dbReference type="ARBA" id="ARBA00023136"/>
    </source>
</evidence>
<feature type="transmembrane region" description="Helical" evidence="6">
    <location>
        <begin position="6"/>
        <end position="30"/>
    </location>
</feature>
<evidence type="ECO:0000256" key="1">
    <source>
        <dbReference type="ARBA" id="ARBA00004651"/>
    </source>
</evidence>
<evidence type="ECO:0000313" key="7">
    <source>
        <dbReference type="EMBL" id="GAC66377.1"/>
    </source>
</evidence>
<feature type="transmembrane region" description="Helical" evidence="6">
    <location>
        <begin position="114"/>
        <end position="140"/>
    </location>
</feature>
<feature type="transmembrane region" description="Helical" evidence="6">
    <location>
        <begin position="42"/>
        <end position="66"/>
    </location>
</feature>
<dbReference type="EMBL" id="BANX01000002">
    <property type="protein sequence ID" value="GAC66377.1"/>
    <property type="molecule type" value="Genomic_DNA"/>
</dbReference>
<name>M0QG74_9ACTN</name>
<evidence type="ECO:0000256" key="3">
    <source>
        <dbReference type="ARBA" id="ARBA00022692"/>
    </source>
</evidence>
<organism evidence="7 8">
    <name type="scientific">Gordonia soli NBRC 108243</name>
    <dbReference type="NCBI Taxonomy" id="1223545"/>
    <lineage>
        <taxon>Bacteria</taxon>
        <taxon>Bacillati</taxon>
        <taxon>Actinomycetota</taxon>
        <taxon>Actinomycetes</taxon>
        <taxon>Mycobacteriales</taxon>
        <taxon>Gordoniaceae</taxon>
        <taxon>Gordonia</taxon>
    </lineage>
</organism>
<feature type="transmembrane region" description="Helical" evidence="6">
    <location>
        <begin position="152"/>
        <end position="180"/>
    </location>
</feature>
<comment type="caution">
    <text evidence="7">The sequence shown here is derived from an EMBL/GenBank/DDBJ whole genome shotgun (WGS) entry which is preliminary data.</text>
</comment>
<dbReference type="STRING" id="1223545.GS4_02_00870"/>
<gene>
    <name evidence="7" type="ORF">GS4_02_00870</name>
</gene>
<keyword evidence="8" id="KW-1185">Reference proteome</keyword>
<reference evidence="7 8" key="1">
    <citation type="submission" date="2013-01" db="EMBL/GenBank/DDBJ databases">
        <title>Whole genome shotgun sequence of Gordonia soli NBRC 108243.</title>
        <authorList>
            <person name="Isaki-Nakamura S."/>
            <person name="Hosoyama A."/>
            <person name="Tsuchikane K."/>
            <person name="Ando Y."/>
            <person name="Baba S."/>
            <person name="Ohji S."/>
            <person name="Hamada M."/>
            <person name="Tamura T."/>
            <person name="Yamazoe A."/>
            <person name="Yamazaki S."/>
            <person name="Fujita N."/>
        </authorList>
    </citation>
    <scope>NUCLEOTIDE SEQUENCE [LARGE SCALE GENOMIC DNA]</scope>
    <source>
        <strain evidence="7 8">NBRC 108243</strain>
    </source>
</reference>
<dbReference type="PANTHER" id="PTHR30086:SF20">
    <property type="entry name" value="ARGININE EXPORTER PROTEIN ARGO-RELATED"/>
    <property type="match status" value="1"/>
</dbReference>
<dbReference type="RefSeq" id="WP_007616537.1">
    <property type="nucleotide sequence ID" value="NZ_BANX01000002.1"/>
</dbReference>
<dbReference type="PANTHER" id="PTHR30086">
    <property type="entry name" value="ARGININE EXPORTER PROTEIN ARGO"/>
    <property type="match status" value="1"/>
</dbReference>
<proteinExistence type="predicted"/>
<feature type="transmembrane region" description="Helical" evidence="6">
    <location>
        <begin position="72"/>
        <end position="93"/>
    </location>
</feature>
<keyword evidence="2" id="KW-1003">Cell membrane</keyword>
<dbReference type="AlphaFoldDB" id="M0QG74"/>
<dbReference type="GO" id="GO:0015171">
    <property type="term" value="F:amino acid transmembrane transporter activity"/>
    <property type="evidence" value="ECO:0007669"/>
    <property type="project" value="TreeGrafter"/>
</dbReference>
<dbReference type="PIRSF" id="PIRSF006324">
    <property type="entry name" value="LeuE"/>
    <property type="match status" value="1"/>
</dbReference>
<accession>M0QG74</accession>
<protein>
    <submittedName>
        <fullName evidence="7">Putative amino acid efflux protein</fullName>
    </submittedName>
</protein>
<sequence>MGVDLAAAAGIALVALGMVLTPGPNMIYLVSRSLSQGVTAGLVSLGGTVIGFIVYMTMANLGLAAVFVVVPWLYVALKVAGAVYLLYLAWQVLRPGGVAVFETRDLPGDSARRLFGMGLLTNLLNPKAAIMYVALIPQFIDPAAGHVVGQGFVLGSIQIAVSFVVNAAFIVGAGSIAAFLRSRPGWLPWQRRITGAMLAGIGIHLLIDSPAPATAAAASTAASALSAQTRAA</sequence>
<evidence type="ECO:0000256" key="4">
    <source>
        <dbReference type="ARBA" id="ARBA00022989"/>
    </source>
</evidence>